<dbReference type="GO" id="GO:0045259">
    <property type="term" value="C:proton-transporting ATP synthase complex"/>
    <property type="evidence" value="ECO:0007669"/>
    <property type="project" value="UniProtKB-KW"/>
</dbReference>
<reference evidence="10 11" key="1">
    <citation type="journal article" date="2021" name="Hortic Res">
        <title>Chromosome-scale assembly of the Dendrobium chrysotoxum genome enhances the understanding of orchid evolution.</title>
        <authorList>
            <person name="Zhang Y."/>
            <person name="Zhang G.Q."/>
            <person name="Zhang D."/>
            <person name="Liu X.D."/>
            <person name="Xu X.Y."/>
            <person name="Sun W.H."/>
            <person name="Yu X."/>
            <person name="Zhu X."/>
            <person name="Wang Z.W."/>
            <person name="Zhao X."/>
            <person name="Zhong W.Y."/>
            <person name="Chen H."/>
            <person name="Yin W.L."/>
            <person name="Huang T."/>
            <person name="Niu S.C."/>
            <person name="Liu Z.J."/>
        </authorList>
    </citation>
    <scope>NUCLEOTIDE SEQUENCE [LARGE SCALE GENOMIC DNA]</scope>
    <source>
        <strain evidence="10">Lindl</strain>
    </source>
</reference>
<sequence length="237" mass="26686">MKLYSSDYCIIKDKRTKSFKLDSGARHMISDGSPVRLRLAYFVIIVPEFVRFSLWICYENCVIVPCPICPYVLGSVATFMLSCGFNLRMASKLHQLQTKAVQASQFVAKHGTSYYKQLLEQNKQYIVQPPTVEKCQELSKQLFYTRLASLSYLSLVLKTSLEPRGARISCVAQGCRVSRVARARMAGRHGRGWVTGEFDCQMAGQCGRRGLANSMVELRDDVDYTGLRATAEAREPA</sequence>
<proteinExistence type="inferred from homology"/>
<protein>
    <submittedName>
        <fullName evidence="10">Uncharacterized protein</fullName>
    </submittedName>
</protein>
<dbReference type="PANTHER" id="PTHR12386">
    <property type="entry name" value="ATP SYNTHASE SUBUNIT"/>
    <property type="match status" value="1"/>
</dbReference>
<dbReference type="Pfam" id="PF04718">
    <property type="entry name" value="ATP-synt_G"/>
    <property type="match status" value="1"/>
</dbReference>
<evidence type="ECO:0000256" key="1">
    <source>
        <dbReference type="ARBA" id="ARBA00004325"/>
    </source>
</evidence>
<accession>A0AAV7G6T9</accession>
<evidence type="ECO:0000256" key="3">
    <source>
        <dbReference type="ARBA" id="ARBA00022448"/>
    </source>
</evidence>
<keyword evidence="9" id="KW-0066">ATP synthesis</keyword>
<evidence type="ECO:0000256" key="9">
    <source>
        <dbReference type="ARBA" id="ARBA00023310"/>
    </source>
</evidence>
<dbReference type="Proteomes" id="UP000775213">
    <property type="component" value="Unassembled WGS sequence"/>
</dbReference>
<keyword evidence="11" id="KW-1185">Reference proteome</keyword>
<dbReference type="GO" id="GO:0015986">
    <property type="term" value="P:proton motive force-driven ATP synthesis"/>
    <property type="evidence" value="ECO:0007669"/>
    <property type="project" value="InterPro"/>
</dbReference>
<organism evidence="10 11">
    <name type="scientific">Dendrobium chrysotoxum</name>
    <name type="common">Orchid</name>
    <dbReference type="NCBI Taxonomy" id="161865"/>
    <lineage>
        <taxon>Eukaryota</taxon>
        <taxon>Viridiplantae</taxon>
        <taxon>Streptophyta</taxon>
        <taxon>Embryophyta</taxon>
        <taxon>Tracheophyta</taxon>
        <taxon>Spermatophyta</taxon>
        <taxon>Magnoliopsida</taxon>
        <taxon>Liliopsida</taxon>
        <taxon>Asparagales</taxon>
        <taxon>Orchidaceae</taxon>
        <taxon>Epidendroideae</taxon>
        <taxon>Malaxideae</taxon>
        <taxon>Dendrobiinae</taxon>
        <taxon>Dendrobium</taxon>
    </lineage>
</organism>
<dbReference type="GO" id="GO:0015078">
    <property type="term" value="F:proton transmembrane transporter activity"/>
    <property type="evidence" value="ECO:0007669"/>
    <property type="project" value="InterPro"/>
</dbReference>
<name>A0AAV7G6T9_DENCH</name>
<comment type="subcellular location">
    <subcellularLocation>
        <location evidence="1">Mitochondrion membrane</location>
    </subcellularLocation>
</comment>
<comment type="caution">
    <text evidence="10">The sequence shown here is derived from an EMBL/GenBank/DDBJ whole genome shotgun (WGS) entry which is preliminary data.</text>
</comment>
<keyword evidence="6" id="KW-0406">Ion transport</keyword>
<evidence type="ECO:0000256" key="2">
    <source>
        <dbReference type="ARBA" id="ARBA00005699"/>
    </source>
</evidence>
<keyword evidence="4" id="KW-0138">CF(0)</keyword>
<dbReference type="EMBL" id="JAGFBR010000017">
    <property type="protein sequence ID" value="KAH0451384.1"/>
    <property type="molecule type" value="Genomic_DNA"/>
</dbReference>
<keyword evidence="5" id="KW-0375">Hydrogen ion transport</keyword>
<evidence type="ECO:0000313" key="10">
    <source>
        <dbReference type="EMBL" id="KAH0451384.1"/>
    </source>
</evidence>
<evidence type="ECO:0000256" key="4">
    <source>
        <dbReference type="ARBA" id="ARBA00022547"/>
    </source>
</evidence>
<evidence type="ECO:0000256" key="8">
    <source>
        <dbReference type="ARBA" id="ARBA00023136"/>
    </source>
</evidence>
<evidence type="ECO:0000256" key="5">
    <source>
        <dbReference type="ARBA" id="ARBA00022781"/>
    </source>
</evidence>
<gene>
    <name evidence="10" type="ORF">IEQ34_018683</name>
</gene>
<dbReference type="InterPro" id="IPR006808">
    <property type="entry name" value="ATP_synth_F0_gsu_mt"/>
</dbReference>
<keyword evidence="3" id="KW-0813">Transport</keyword>
<evidence type="ECO:0000313" key="11">
    <source>
        <dbReference type="Proteomes" id="UP000775213"/>
    </source>
</evidence>
<evidence type="ECO:0000256" key="7">
    <source>
        <dbReference type="ARBA" id="ARBA00023128"/>
    </source>
</evidence>
<dbReference type="GO" id="GO:0031966">
    <property type="term" value="C:mitochondrial membrane"/>
    <property type="evidence" value="ECO:0007669"/>
    <property type="project" value="UniProtKB-SubCell"/>
</dbReference>
<dbReference type="AlphaFoldDB" id="A0AAV7G6T9"/>
<comment type="similarity">
    <text evidence="2">Belongs to the ATPase g subunit family.</text>
</comment>
<keyword evidence="8" id="KW-0472">Membrane</keyword>
<keyword evidence="7" id="KW-0496">Mitochondrion</keyword>
<evidence type="ECO:0000256" key="6">
    <source>
        <dbReference type="ARBA" id="ARBA00023065"/>
    </source>
</evidence>